<comment type="caution">
    <text evidence="3">The sequence shown here is derived from an EMBL/GenBank/DDBJ whole genome shotgun (WGS) entry which is preliminary data.</text>
</comment>
<feature type="compositionally biased region" description="Polar residues" evidence="1">
    <location>
        <begin position="213"/>
        <end position="228"/>
    </location>
</feature>
<evidence type="ECO:0000313" key="4">
    <source>
        <dbReference type="Proteomes" id="UP000017973"/>
    </source>
</evidence>
<sequence>MKSILVRFLLLLLFVTSLPQNIAIAHHSYGESSYFERRDRHITSTHLRSVDELFCVDTKQSSLDLKETSNAIRDILYERNYDYLGNKRINFYREGGTSKHCSDLTKSELKDVKIRYIFTDNTAPYCGSSSYSCAVRPDLDYDKELNVYHCTYGIAYIRPRDFQNVPDYIINHETGHLLGMPDGGPNAPDKSPCQDSIMHSADYGCSNGRPKNPTANDLATVENETYSD</sequence>
<evidence type="ECO:0000256" key="1">
    <source>
        <dbReference type="SAM" id="MobiDB-lite"/>
    </source>
</evidence>
<dbReference type="AlphaFoldDB" id="V6M5M4"/>
<name>V6M5M4_9BACL</name>
<feature type="chain" id="PRO_5039374480" description="DUF3152 domain-containing protein" evidence="2">
    <location>
        <begin position="23"/>
        <end position="228"/>
    </location>
</feature>
<dbReference type="SUPFAM" id="SSF55486">
    <property type="entry name" value="Metalloproteases ('zincins'), catalytic domain"/>
    <property type="match status" value="1"/>
</dbReference>
<organism evidence="3 4">
    <name type="scientific">Brevibacillus panacihumi W25</name>
    <dbReference type="NCBI Taxonomy" id="1408254"/>
    <lineage>
        <taxon>Bacteria</taxon>
        <taxon>Bacillati</taxon>
        <taxon>Bacillota</taxon>
        <taxon>Bacilli</taxon>
        <taxon>Bacillales</taxon>
        <taxon>Paenibacillaceae</taxon>
        <taxon>Brevibacillus</taxon>
    </lineage>
</organism>
<feature type="signal peptide" evidence="2">
    <location>
        <begin position="1"/>
        <end position="22"/>
    </location>
</feature>
<evidence type="ECO:0000256" key="2">
    <source>
        <dbReference type="SAM" id="SignalP"/>
    </source>
</evidence>
<keyword evidence="4" id="KW-1185">Reference proteome</keyword>
<dbReference type="RefSeq" id="WP_023557754.1">
    <property type="nucleotide sequence ID" value="NZ_KI629785.1"/>
</dbReference>
<keyword evidence="2" id="KW-0732">Signal</keyword>
<dbReference type="Proteomes" id="UP000017973">
    <property type="component" value="Unassembled WGS sequence"/>
</dbReference>
<evidence type="ECO:0000313" key="3">
    <source>
        <dbReference type="EMBL" id="EST53874.1"/>
    </source>
</evidence>
<dbReference type="eggNOG" id="ENOG502ZM06">
    <property type="taxonomic scope" value="Bacteria"/>
</dbReference>
<dbReference type="HOGENOM" id="CLU_1077325_0_0_9"/>
<reference evidence="3 4" key="1">
    <citation type="journal article" date="2014" name="Genome Announc.">
        <title>Draft Genome Sequence of Brevibacillus panacihumi Strain W25, a Halotolerant Hydrocarbon-Degrading Bacterium.</title>
        <authorList>
            <person name="Wang X."/>
            <person name="Jin D."/>
            <person name="Zhou L."/>
            <person name="Wu L."/>
            <person name="An W."/>
            <person name="Chen Y."/>
            <person name="Zhao L."/>
        </authorList>
    </citation>
    <scope>NUCLEOTIDE SEQUENCE [LARGE SCALE GENOMIC DNA]</scope>
    <source>
        <strain evidence="3 4">W25</strain>
    </source>
</reference>
<dbReference type="EMBL" id="AYJU01000017">
    <property type="protein sequence ID" value="EST53874.1"/>
    <property type="molecule type" value="Genomic_DNA"/>
</dbReference>
<dbReference type="OrthoDB" id="9779865at2"/>
<gene>
    <name evidence="3" type="ORF">T458_19730</name>
</gene>
<protein>
    <recommendedName>
        <fullName evidence="5">DUF3152 domain-containing protein</fullName>
    </recommendedName>
</protein>
<feature type="region of interest" description="Disordered" evidence="1">
    <location>
        <begin position="204"/>
        <end position="228"/>
    </location>
</feature>
<accession>V6M5M4</accession>
<evidence type="ECO:0008006" key="5">
    <source>
        <dbReference type="Google" id="ProtNLM"/>
    </source>
</evidence>
<proteinExistence type="predicted"/>